<gene>
    <name evidence="1" type="ORF">GRI99_14655</name>
</gene>
<protein>
    <submittedName>
        <fullName evidence="1">Uncharacterized protein</fullName>
    </submittedName>
</protein>
<dbReference type="Proteomes" id="UP000466966">
    <property type="component" value="Unassembled WGS sequence"/>
</dbReference>
<evidence type="ECO:0000313" key="1">
    <source>
        <dbReference type="EMBL" id="MXO72870.1"/>
    </source>
</evidence>
<proteinExistence type="predicted"/>
<dbReference type="AlphaFoldDB" id="A0A844Z144"/>
<name>A0A844Z144_9SPHN</name>
<sequence>MRRVSVDNRRADWPRDVANAINALILAVDWTKLEDFADDTAAAAGGVQIGQLYRTGSVVKVRVA</sequence>
<accession>A0A844Z144</accession>
<keyword evidence="2" id="KW-1185">Reference proteome</keyword>
<evidence type="ECO:0000313" key="2">
    <source>
        <dbReference type="Proteomes" id="UP000466966"/>
    </source>
</evidence>
<dbReference type="RefSeq" id="WP_160772801.1">
    <property type="nucleotide sequence ID" value="NZ_WTYV01000006.1"/>
</dbReference>
<organism evidence="1 2">
    <name type="scientific">Alteraurantiacibacter buctensis</name>
    <dbReference type="NCBI Taxonomy" id="1503981"/>
    <lineage>
        <taxon>Bacteria</taxon>
        <taxon>Pseudomonadati</taxon>
        <taxon>Pseudomonadota</taxon>
        <taxon>Alphaproteobacteria</taxon>
        <taxon>Sphingomonadales</taxon>
        <taxon>Erythrobacteraceae</taxon>
        <taxon>Alteraurantiacibacter</taxon>
    </lineage>
</organism>
<comment type="caution">
    <text evidence="1">The sequence shown here is derived from an EMBL/GenBank/DDBJ whole genome shotgun (WGS) entry which is preliminary data.</text>
</comment>
<reference evidence="1 2" key="1">
    <citation type="submission" date="2019-12" db="EMBL/GenBank/DDBJ databases">
        <title>Genomic-based taxomic classification of the family Erythrobacteraceae.</title>
        <authorList>
            <person name="Xu L."/>
        </authorList>
    </citation>
    <scope>NUCLEOTIDE SEQUENCE [LARGE SCALE GENOMIC DNA]</scope>
    <source>
        <strain evidence="1 2">M0322</strain>
    </source>
</reference>
<dbReference type="EMBL" id="WTYV01000006">
    <property type="protein sequence ID" value="MXO72870.1"/>
    <property type="molecule type" value="Genomic_DNA"/>
</dbReference>